<dbReference type="InterPro" id="IPR011701">
    <property type="entry name" value="MFS"/>
</dbReference>
<feature type="transmembrane region" description="Helical" evidence="5">
    <location>
        <begin position="281"/>
        <end position="301"/>
    </location>
</feature>
<comment type="caution">
    <text evidence="7">The sequence shown here is derived from an EMBL/GenBank/DDBJ whole genome shotgun (WGS) entry which is preliminary data.</text>
</comment>
<feature type="domain" description="Major facilitator superfamily (MFS) profile" evidence="6">
    <location>
        <begin position="34"/>
        <end position="435"/>
    </location>
</feature>
<dbReference type="Proteomes" id="UP000241769">
    <property type="component" value="Unassembled WGS sequence"/>
</dbReference>
<dbReference type="PANTHER" id="PTHR23508:SF10">
    <property type="entry name" value="CARBOXYLIC ACID TRANSPORTER PROTEIN HOMOLOG"/>
    <property type="match status" value="1"/>
</dbReference>
<reference evidence="7 8" key="1">
    <citation type="journal article" date="2018" name="Genome Biol. Evol.">
        <title>Multiple Roots of Fruiting Body Formation in Amoebozoa.</title>
        <authorList>
            <person name="Hillmann F."/>
            <person name="Forbes G."/>
            <person name="Novohradska S."/>
            <person name="Ferling I."/>
            <person name="Riege K."/>
            <person name="Groth M."/>
            <person name="Westermann M."/>
            <person name="Marz M."/>
            <person name="Spaller T."/>
            <person name="Winckler T."/>
            <person name="Schaap P."/>
            <person name="Glockner G."/>
        </authorList>
    </citation>
    <scope>NUCLEOTIDE SEQUENCE [LARGE SCALE GENOMIC DNA]</scope>
    <source>
        <strain evidence="7 8">Jena</strain>
    </source>
</reference>
<dbReference type="CDD" id="cd17316">
    <property type="entry name" value="MFS_SV2_like"/>
    <property type="match status" value="1"/>
</dbReference>
<dbReference type="EMBL" id="MDYQ01000245">
    <property type="protein sequence ID" value="PRP78023.1"/>
    <property type="molecule type" value="Genomic_DNA"/>
</dbReference>
<evidence type="ECO:0000256" key="4">
    <source>
        <dbReference type="ARBA" id="ARBA00023136"/>
    </source>
</evidence>
<organism evidence="7 8">
    <name type="scientific">Planoprotostelium fungivorum</name>
    <dbReference type="NCBI Taxonomy" id="1890364"/>
    <lineage>
        <taxon>Eukaryota</taxon>
        <taxon>Amoebozoa</taxon>
        <taxon>Evosea</taxon>
        <taxon>Variosea</taxon>
        <taxon>Cavosteliida</taxon>
        <taxon>Cavosteliaceae</taxon>
        <taxon>Planoprotostelium</taxon>
    </lineage>
</organism>
<accession>A0A2P6N246</accession>
<dbReference type="Gene3D" id="1.20.1250.20">
    <property type="entry name" value="MFS general substrate transporter like domains"/>
    <property type="match status" value="2"/>
</dbReference>
<dbReference type="GO" id="GO:0005886">
    <property type="term" value="C:plasma membrane"/>
    <property type="evidence" value="ECO:0007669"/>
    <property type="project" value="TreeGrafter"/>
</dbReference>
<dbReference type="InterPro" id="IPR036259">
    <property type="entry name" value="MFS_trans_sf"/>
</dbReference>
<sequence>MVFRRWCGFMSEPIEPMKNPWRLIVNLNATQRLTFTAAFLGWALDAFDFFTVVLTVPQIAQEFGLGPAKIASAITVTLMLRPVGAIIFGLLADRYGRRYPLMGNIFLYSLMEFLTGFAPNFTVFFALRAVFGIAMGGEWGLGASLAMESLPTEARGIFSGILQQGYSSGHLLASFVLFCLFEIKPDISWRVLFYIGASPALLILFLRFFVPESETFERQKDKATSAGDYMKSLWAMLKAEWTRVLYGIVLMACFNFMSHGSQDLYPTFLRIQMHYSPVRMSVTNIVASFGAIIGGTIIGYFSQYFGRRRTIVVSSLCGLLFVPLWVYGPGYSMALGAFGLQFFVQGAWGVVPVFLNEISPGNFRGTFPGVVYQIGNLISAASAQIQAKIGESFPVYSEQDDKMIADYGKTQAIFMLVVFLSISFIASVGFEERGKDFNDEGGSFQKVVDEYPMEEEQEYVYIFGWRLYRLQLRLFTKNQVTHNPVGAFHENQRVGKRCELPMSNPSCLHWII</sequence>
<keyword evidence="3 5" id="KW-1133">Transmembrane helix</keyword>
<feature type="transmembrane region" description="Helical" evidence="5">
    <location>
        <begin position="334"/>
        <end position="355"/>
    </location>
</feature>
<feature type="transmembrane region" description="Helical" evidence="5">
    <location>
        <begin position="70"/>
        <end position="92"/>
    </location>
</feature>
<evidence type="ECO:0000259" key="6">
    <source>
        <dbReference type="PROSITE" id="PS50850"/>
    </source>
</evidence>
<dbReference type="PROSITE" id="PS50850">
    <property type="entry name" value="MFS"/>
    <property type="match status" value="1"/>
</dbReference>
<evidence type="ECO:0000313" key="8">
    <source>
        <dbReference type="Proteomes" id="UP000241769"/>
    </source>
</evidence>
<evidence type="ECO:0000256" key="5">
    <source>
        <dbReference type="SAM" id="Phobius"/>
    </source>
</evidence>
<dbReference type="OrthoDB" id="30159at2759"/>
<dbReference type="InterPro" id="IPR020846">
    <property type="entry name" value="MFS_dom"/>
</dbReference>
<evidence type="ECO:0000256" key="1">
    <source>
        <dbReference type="ARBA" id="ARBA00004141"/>
    </source>
</evidence>
<feature type="transmembrane region" description="Helical" evidence="5">
    <location>
        <begin position="310"/>
        <end position="328"/>
    </location>
</feature>
<keyword evidence="8" id="KW-1185">Reference proteome</keyword>
<dbReference type="AlphaFoldDB" id="A0A2P6N246"/>
<dbReference type="InterPro" id="IPR005829">
    <property type="entry name" value="Sugar_transporter_CS"/>
</dbReference>
<protein>
    <submittedName>
        <fullName evidence="7">Major facilitator superfamily (MFS) transporter</fullName>
    </submittedName>
</protein>
<proteinExistence type="predicted"/>
<evidence type="ECO:0000313" key="7">
    <source>
        <dbReference type="EMBL" id="PRP78023.1"/>
    </source>
</evidence>
<name>A0A2P6N246_9EUKA</name>
<feature type="transmembrane region" description="Helical" evidence="5">
    <location>
        <begin position="412"/>
        <end position="430"/>
    </location>
</feature>
<gene>
    <name evidence="7" type="ORF">PROFUN_14723</name>
</gene>
<keyword evidence="4 5" id="KW-0472">Membrane</keyword>
<dbReference type="PROSITE" id="PS00217">
    <property type="entry name" value="SUGAR_TRANSPORT_2"/>
    <property type="match status" value="1"/>
</dbReference>
<feature type="transmembrane region" description="Helical" evidence="5">
    <location>
        <begin position="113"/>
        <end position="135"/>
    </location>
</feature>
<feature type="transmembrane region" description="Helical" evidence="5">
    <location>
        <begin position="191"/>
        <end position="210"/>
    </location>
</feature>
<dbReference type="PANTHER" id="PTHR23508">
    <property type="entry name" value="CARBOXYLIC ACID TRANSPORTER PROTEIN HOMOLOG"/>
    <property type="match status" value="1"/>
</dbReference>
<dbReference type="SUPFAM" id="SSF103473">
    <property type="entry name" value="MFS general substrate transporter"/>
    <property type="match status" value="1"/>
</dbReference>
<keyword evidence="2 5" id="KW-0812">Transmembrane</keyword>
<feature type="transmembrane region" description="Helical" evidence="5">
    <location>
        <begin position="244"/>
        <end position="261"/>
    </location>
</feature>
<evidence type="ECO:0000256" key="2">
    <source>
        <dbReference type="ARBA" id="ARBA00022692"/>
    </source>
</evidence>
<evidence type="ECO:0000256" key="3">
    <source>
        <dbReference type="ARBA" id="ARBA00022989"/>
    </source>
</evidence>
<dbReference type="InParanoid" id="A0A2P6N246"/>
<dbReference type="GO" id="GO:0046943">
    <property type="term" value="F:carboxylic acid transmembrane transporter activity"/>
    <property type="evidence" value="ECO:0007669"/>
    <property type="project" value="TreeGrafter"/>
</dbReference>
<dbReference type="Pfam" id="PF07690">
    <property type="entry name" value="MFS_1"/>
    <property type="match status" value="1"/>
</dbReference>
<comment type="subcellular location">
    <subcellularLocation>
        <location evidence="1">Membrane</location>
        <topology evidence="1">Multi-pass membrane protein</topology>
    </subcellularLocation>
</comment>